<proteinExistence type="predicted"/>
<dbReference type="InterPro" id="IPR036855">
    <property type="entry name" value="Znf_CCCH_sf"/>
</dbReference>
<accession>A0AAN6S3P6</accession>
<dbReference type="Pfam" id="PF22191">
    <property type="entry name" value="IBR_1"/>
    <property type="match status" value="1"/>
</dbReference>
<dbReference type="InterPro" id="IPR051628">
    <property type="entry name" value="LUBAC_E3_Ligases"/>
</dbReference>
<dbReference type="Pfam" id="PF18044">
    <property type="entry name" value="zf-CCCH_4"/>
    <property type="match status" value="1"/>
</dbReference>
<feature type="zinc finger region" description="C3H1-type" evidence="8">
    <location>
        <begin position="26"/>
        <end position="53"/>
    </location>
</feature>
<dbReference type="GO" id="GO:0097039">
    <property type="term" value="P:protein linear polyubiquitination"/>
    <property type="evidence" value="ECO:0007669"/>
    <property type="project" value="TreeGrafter"/>
</dbReference>
<dbReference type="Gene3D" id="1.20.120.1750">
    <property type="match status" value="1"/>
</dbReference>
<name>A0AAN6S3P6_9PEZI</name>
<sequence>MYRLQGNLSISGRIILPGALQAAADRRAKVPCRFFLLGQCRNGSNCVFRHSGPPQVTAAPNVAEPLQTPSDSRSQIPCRFEAWGSCRNGDACPFAHSKETEVLVETEAEESATADNWVRPMVDGLVHFGDGTAISKISLRSDFSSVQLNRLPAGSSSESVALFLSTLGVTVPPTSVRVLPQITPNATHRSAYVRVEDPLFAKTVSSKIGSLPGASRGVEAVAIASPLPQTSSLPRVDCRRVTLSWYRPTRTVWLNFGSQDIARKVQAKFDFGEYTILDQGVKASGPTGVQSGRNPMAWNTDFADVQKPIKLPQPRHIELGKPNYTVDPGLACATVKSLLLDIGPLEWWQDSRVDTRGKRMKSQARFIDETDARKAVRILNYTELPFGKKIMLSVAFATTAKFRVGTPIYKATRSRIEPYKDKWKAQHLHFVEYPPDEGYQVLKVEGANIQDVAGAKNVLEKILAGDIAKNGDEVLWSASLSNNKGKAYQNLLTVEKALDIVIMRDRRKSQLKLFGPEAKCKRACDFIAAIVREDDTSAFAIDLTPEQFRWACQGGFKAVSAALSGDGGVAAATFDIVSDPKRILITGSRREFERALALIASQQGVDVNLQSQSGVSKDCSVCWCPADKPVVRTKCGHVYCGDCFENLCQSDASTESAIQCKGDEDKCKRLLTLAELQESLSSSTFEELLEASFKSYINRHPLDFRYCPSPNCEQIYRVGAPGTYYTCTNCLAVTCKACHNPHDDGMTCAEYKDIASGGGELLKKVKKELGIKDCPKCKTALDKTEGCNHMTCGGCQTHICWKCMVTFPQSDLCYTHMTKEHGGIGLGYLDDD</sequence>
<keyword evidence="4" id="KW-0677">Repeat</keyword>
<feature type="domain" description="RING-type" evidence="11">
    <location>
        <begin position="615"/>
        <end position="829"/>
    </location>
</feature>
<dbReference type="InterPro" id="IPR044066">
    <property type="entry name" value="TRIAD_supradom"/>
</dbReference>
<feature type="zinc finger region" description="C3H1-type" evidence="8">
    <location>
        <begin position="72"/>
        <end position="99"/>
    </location>
</feature>
<protein>
    <submittedName>
        <fullName evidence="12">Uncharacterized protein</fullName>
    </submittedName>
</protein>
<evidence type="ECO:0000256" key="8">
    <source>
        <dbReference type="PROSITE-ProRule" id="PRU00723"/>
    </source>
</evidence>
<reference evidence="13" key="1">
    <citation type="journal article" date="2023" name="Mol. Phylogenet. Evol.">
        <title>Genome-scale phylogeny and comparative genomics of the fungal order Sordariales.</title>
        <authorList>
            <person name="Hensen N."/>
            <person name="Bonometti L."/>
            <person name="Westerberg I."/>
            <person name="Brannstrom I.O."/>
            <person name="Guillou S."/>
            <person name="Cros-Aarteil S."/>
            <person name="Calhoun S."/>
            <person name="Haridas S."/>
            <person name="Kuo A."/>
            <person name="Mondo S."/>
            <person name="Pangilinan J."/>
            <person name="Riley R."/>
            <person name="LaButti K."/>
            <person name="Andreopoulos B."/>
            <person name="Lipzen A."/>
            <person name="Chen C."/>
            <person name="Yan M."/>
            <person name="Daum C."/>
            <person name="Ng V."/>
            <person name="Clum A."/>
            <person name="Steindorff A."/>
            <person name="Ohm R.A."/>
            <person name="Martin F."/>
            <person name="Silar P."/>
            <person name="Natvig D.O."/>
            <person name="Lalanne C."/>
            <person name="Gautier V."/>
            <person name="Ament-Velasquez S.L."/>
            <person name="Kruys A."/>
            <person name="Hutchinson M.I."/>
            <person name="Powell A.J."/>
            <person name="Barry K."/>
            <person name="Miller A.N."/>
            <person name="Grigoriev I.V."/>
            <person name="Debuchy R."/>
            <person name="Gladieux P."/>
            <person name="Hiltunen Thoren M."/>
            <person name="Johannesson H."/>
        </authorList>
    </citation>
    <scope>NUCLEOTIDE SEQUENCE [LARGE SCALE GENOMIC DNA]</scope>
    <source>
        <strain evidence="13">CBS 340.73</strain>
    </source>
</reference>
<keyword evidence="3 8" id="KW-0479">Metal-binding</keyword>
<evidence type="ECO:0000313" key="13">
    <source>
        <dbReference type="Proteomes" id="UP001303473"/>
    </source>
</evidence>
<dbReference type="InterPro" id="IPR001841">
    <property type="entry name" value="Znf_RING"/>
</dbReference>
<dbReference type="SUPFAM" id="SSF57850">
    <property type="entry name" value="RING/U-box"/>
    <property type="match status" value="3"/>
</dbReference>
<evidence type="ECO:0000256" key="3">
    <source>
        <dbReference type="ARBA" id="ARBA00022723"/>
    </source>
</evidence>
<evidence type="ECO:0000259" key="9">
    <source>
        <dbReference type="PROSITE" id="PS50089"/>
    </source>
</evidence>
<keyword evidence="2" id="KW-0808">Transferase</keyword>
<dbReference type="InterPro" id="IPR041367">
    <property type="entry name" value="Znf-CCCH_4"/>
</dbReference>
<feature type="domain" description="C3H1-type" evidence="10">
    <location>
        <begin position="26"/>
        <end position="53"/>
    </location>
</feature>
<evidence type="ECO:0000256" key="1">
    <source>
        <dbReference type="ARBA" id="ARBA00004906"/>
    </source>
</evidence>
<dbReference type="Pfam" id="PF00642">
    <property type="entry name" value="zf-CCCH"/>
    <property type="match status" value="1"/>
</dbReference>
<dbReference type="PANTHER" id="PTHR22770">
    <property type="entry name" value="UBIQUITIN CONJUGATING ENZYME 7 INTERACTING PROTEIN-RELATED"/>
    <property type="match status" value="1"/>
</dbReference>
<dbReference type="InterPro" id="IPR002867">
    <property type="entry name" value="IBR_dom"/>
</dbReference>
<evidence type="ECO:0000259" key="11">
    <source>
        <dbReference type="PROSITE" id="PS51873"/>
    </source>
</evidence>
<comment type="caution">
    <text evidence="12">The sequence shown here is derived from an EMBL/GenBank/DDBJ whole genome shotgun (WGS) entry which is preliminary data.</text>
</comment>
<evidence type="ECO:0000256" key="4">
    <source>
        <dbReference type="ARBA" id="ARBA00022737"/>
    </source>
</evidence>
<dbReference type="GO" id="GO:0008270">
    <property type="term" value="F:zinc ion binding"/>
    <property type="evidence" value="ECO:0007669"/>
    <property type="project" value="UniProtKB-KW"/>
</dbReference>
<keyword evidence="7 8" id="KW-0862">Zinc</keyword>
<dbReference type="Gene3D" id="3.30.40.10">
    <property type="entry name" value="Zinc/RING finger domain, C3HC4 (zinc finger)"/>
    <property type="match status" value="1"/>
</dbReference>
<dbReference type="Proteomes" id="UP001303473">
    <property type="component" value="Unassembled WGS sequence"/>
</dbReference>
<evidence type="ECO:0000256" key="6">
    <source>
        <dbReference type="ARBA" id="ARBA00022786"/>
    </source>
</evidence>
<dbReference type="GO" id="GO:0000151">
    <property type="term" value="C:ubiquitin ligase complex"/>
    <property type="evidence" value="ECO:0007669"/>
    <property type="project" value="TreeGrafter"/>
</dbReference>
<dbReference type="PANTHER" id="PTHR22770:SF13">
    <property type="entry name" value="RING-TYPE DOMAIN-CONTAINING PROTEIN"/>
    <property type="match status" value="1"/>
</dbReference>
<feature type="domain" description="RING-type" evidence="9">
    <location>
        <begin position="619"/>
        <end position="664"/>
    </location>
</feature>
<keyword evidence="6" id="KW-0833">Ubl conjugation pathway</keyword>
<dbReference type="CDD" id="cd22585">
    <property type="entry name" value="Rcat_RBR_DEAH12-like"/>
    <property type="match status" value="1"/>
</dbReference>
<dbReference type="CDD" id="cd20335">
    <property type="entry name" value="BRcat_RBR"/>
    <property type="match status" value="1"/>
</dbReference>
<dbReference type="Gene3D" id="4.10.1000.10">
    <property type="entry name" value="Zinc finger, CCCH-type"/>
    <property type="match status" value="1"/>
</dbReference>
<dbReference type="AlphaFoldDB" id="A0AAN6S3P6"/>
<dbReference type="GO" id="GO:0043130">
    <property type="term" value="F:ubiquitin binding"/>
    <property type="evidence" value="ECO:0007669"/>
    <property type="project" value="TreeGrafter"/>
</dbReference>
<dbReference type="PROSITE" id="PS51873">
    <property type="entry name" value="TRIAD"/>
    <property type="match status" value="1"/>
</dbReference>
<gene>
    <name evidence="12" type="ORF">QBC46DRAFT_365333</name>
</gene>
<evidence type="ECO:0000259" key="10">
    <source>
        <dbReference type="PROSITE" id="PS50103"/>
    </source>
</evidence>
<dbReference type="SUPFAM" id="SSF90229">
    <property type="entry name" value="CCCH zinc finger"/>
    <property type="match status" value="1"/>
</dbReference>
<dbReference type="GO" id="GO:0043161">
    <property type="term" value="P:proteasome-mediated ubiquitin-dependent protein catabolic process"/>
    <property type="evidence" value="ECO:0007669"/>
    <property type="project" value="TreeGrafter"/>
</dbReference>
<dbReference type="CDD" id="cd16449">
    <property type="entry name" value="RING-HC"/>
    <property type="match status" value="1"/>
</dbReference>
<evidence type="ECO:0000256" key="7">
    <source>
        <dbReference type="ARBA" id="ARBA00022833"/>
    </source>
</evidence>
<evidence type="ECO:0000256" key="2">
    <source>
        <dbReference type="ARBA" id="ARBA00022679"/>
    </source>
</evidence>
<organism evidence="12 13">
    <name type="scientific">Diplogelasinospora grovesii</name>
    <dbReference type="NCBI Taxonomy" id="303347"/>
    <lineage>
        <taxon>Eukaryota</taxon>
        <taxon>Fungi</taxon>
        <taxon>Dikarya</taxon>
        <taxon>Ascomycota</taxon>
        <taxon>Pezizomycotina</taxon>
        <taxon>Sordariomycetes</taxon>
        <taxon>Sordariomycetidae</taxon>
        <taxon>Sordariales</taxon>
        <taxon>Diplogelasinosporaceae</taxon>
        <taxon>Diplogelasinospora</taxon>
    </lineage>
</organism>
<keyword evidence="5 8" id="KW-0863">Zinc-finger</keyword>
<dbReference type="SMART" id="SM00647">
    <property type="entry name" value="IBR"/>
    <property type="match status" value="2"/>
</dbReference>
<comment type="pathway">
    <text evidence="1">Protein modification; protein ubiquitination.</text>
</comment>
<dbReference type="InterPro" id="IPR013083">
    <property type="entry name" value="Znf_RING/FYVE/PHD"/>
</dbReference>
<dbReference type="GO" id="GO:0004842">
    <property type="term" value="F:ubiquitin-protein transferase activity"/>
    <property type="evidence" value="ECO:0007669"/>
    <property type="project" value="TreeGrafter"/>
</dbReference>
<evidence type="ECO:0000313" key="12">
    <source>
        <dbReference type="EMBL" id="KAK3938706.1"/>
    </source>
</evidence>
<evidence type="ECO:0000256" key="5">
    <source>
        <dbReference type="ARBA" id="ARBA00022771"/>
    </source>
</evidence>
<dbReference type="PROSITE" id="PS50089">
    <property type="entry name" value="ZF_RING_2"/>
    <property type="match status" value="1"/>
</dbReference>
<dbReference type="PROSITE" id="PS50103">
    <property type="entry name" value="ZF_C3H1"/>
    <property type="match status" value="2"/>
</dbReference>
<feature type="domain" description="C3H1-type" evidence="10">
    <location>
        <begin position="72"/>
        <end position="99"/>
    </location>
</feature>
<dbReference type="EMBL" id="MU853824">
    <property type="protein sequence ID" value="KAK3938706.1"/>
    <property type="molecule type" value="Genomic_DNA"/>
</dbReference>
<keyword evidence="13" id="KW-1185">Reference proteome</keyword>
<dbReference type="Pfam" id="PF01485">
    <property type="entry name" value="IBR"/>
    <property type="match status" value="1"/>
</dbReference>
<dbReference type="SMART" id="SM00356">
    <property type="entry name" value="ZnF_C3H1"/>
    <property type="match status" value="2"/>
</dbReference>
<dbReference type="InterPro" id="IPR000571">
    <property type="entry name" value="Znf_CCCH"/>
</dbReference>